<evidence type="ECO:0000313" key="2">
    <source>
        <dbReference type="EMBL" id="AIC91728.1"/>
    </source>
</evidence>
<dbReference type="Pfam" id="PF20486">
    <property type="entry name" value="DUF6725"/>
    <property type="match status" value="1"/>
</dbReference>
<dbReference type="EMBL" id="CP006018">
    <property type="protein sequence ID" value="AIC91728.1"/>
    <property type="molecule type" value="Genomic_DNA"/>
</dbReference>
<reference evidence="2 3" key="1">
    <citation type="journal article" date="2014" name="Appl. Environ. Microbiol.">
        <title>Genomic encyclopedia of type strains of the genus Bifidobacterium.</title>
        <authorList>
            <person name="Milani C."/>
            <person name="Lugli G.A."/>
            <person name="Duranti S."/>
            <person name="Turroni F."/>
            <person name="Bottacini F."/>
            <person name="Mangifesta M."/>
            <person name="Sanchez B."/>
            <person name="Viappiani A."/>
            <person name="Mancabelli L."/>
            <person name="Taminiau B."/>
            <person name="Delcenserie V."/>
            <person name="Barrangou R."/>
            <person name="Margolles A."/>
            <person name="van Sinderen D."/>
            <person name="Ventura M."/>
        </authorList>
    </citation>
    <scope>NUCLEOTIDE SEQUENCE [LARGE SCALE GENOMIC DNA]</scope>
    <source>
        <strain evidence="2 3">LMG 11587</strain>
    </source>
</reference>
<dbReference type="KEGG" id="bii:BINDI_0447"/>
<dbReference type="RefSeq" id="WP_231570900.1">
    <property type="nucleotide sequence ID" value="NZ_CP006018.1"/>
</dbReference>
<dbReference type="GeneID" id="91565934"/>
<protein>
    <submittedName>
        <fullName evidence="2">Uncharacterized protein</fullName>
    </submittedName>
</protein>
<feature type="region of interest" description="Disordered" evidence="1">
    <location>
        <begin position="74"/>
        <end position="105"/>
    </location>
</feature>
<dbReference type="Proteomes" id="UP000028569">
    <property type="component" value="Chromosome"/>
</dbReference>
<sequence>MHLPKEIPPGVRIVARTVEGRDPEDGRLKFRDYIGHVISWDGTTLDLSRDPSANGSREAQKVRLTATSIVGLKPIPERRYPAGHHDMDQAGLSDTNPVQDQSNED</sequence>
<evidence type="ECO:0000313" key="3">
    <source>
        <dbReference type="Proteomes" id="UP000028569"/>
    </source>
</evidence>
<accession>A0A087VTS0</accession>
<proteinExistence type="predicted"/>
<gene>
    <name evidence="2" type="ORF">BINDI_0447</name>
</gene>
<feature type="compositionally biased region" description="Polar residues" evidence="1">
    <location>
        <begin position="92"/>
        <end position="105"/>
    </location>
</feature>
<dbReference type="AlphaFoldDB" id="A0A087VTS0"/>
<name>A0A087VTS0_9BIFI</name>
<dbReference type="InterPro" id="IPR046571">
    <property type="entry name" value="DUF6725"/>
</dbReference>
<organism evidence="2 3">
    <name type="scientific">Bifidobacterium [indicum] DSM 20214 = LMG 11587</name>
    <dbReference type="NCBI Taxonomy" id="1341694"/>
    <lineage>
        <taxon>Bacteria</taxon>
        <taxon>Bacillati</taxon>
        <taxon>Actinomycetota</taxon>
        <taxon>Actinomycetes</taxon>
        <taxon>Bifidobacteriales</taxon>
        <taxon>Bifidobacteriaceae</taxon>
        <taxon>Bifidobacterium</taxon>
    </lineage>
</organism>
<evidence type="ECO:0000256" key="1">
    <source>
        <dbReference type="SAM" id="MobiDB-lite"/>
    </source>
</evidence>
<feature type="compositionally biased region" description="Basic and acidic residues" evidence="1">
    <location>
        <begin position="75"/>
        <end position="88"/>
    </location>
</feature>
<dbReference type="HOGENOM" id="CLU_176807_0_0_11"/>
<keyword evidence="3" id="KW-1185">Reference proteome</keyword>